<dbReference type="GO" id="GO:0000978">
    <property type="term" value="F:RNA polymerase II cis-regulatory region sequence-specific DNA binding"/>
    <property type="evidence" value="ECO:0007669"/>
    <property type="project" value="TreeGrafter"/>
</dbReference>
<evidence type="ECO:0000256" key="3">
    <source>
        <dbReference type="ARBA" id="ARBA00022737"/>
    </source>
</evidence>
<evidence type="ECO:0000256" key="4">
    <source>
        <dbReference type="ARBA" id="ARBA00022771"/>
    </source>
</evidence>
<keyword evidence="11" id="KW-1185">Reference proteome</keyword>
<evidence type="ECO:0000313" key="10">
    <source>
        <dbReference type="EMBL" id="KAJ9575216.1"/>
    </source>
</evidence>
<dbReference type="FunFam" id="3.30.160.60:FF:001235">
    <property type="entry name" value="Si:ch211-119o8.6"/>
    <property type="match status" value="1"/>
</dbReference>
<dbReference type="PROSITE" id="PS50157">
    <property type="entry name" value="ZINC_FINGER_C2H2_2"/>
    <property type="match status" value="4"/>
</dbReference>
<evidence type="ECO:0000313" key="11">
    <source>
        <dbReference type="Proteomes" id="UP001233999"/>
    </source>
</evidence>
<evidence type="ECO:0000256" key="5">
    <source>
        <dbReference type="ARBA" id="ARBA00022833"/>
    </source>
</evidence>
<dbReference type="Proteomes" id="UP001233999">
    <property type="component" value="Unassembled WGS sequence"/>
</dbReference>
<dbReference type="Gene3D" id="3.30.160.60">
    <property type="entry name" value="Classic Zinc Finger"/>
    <property type="match status" value="4"/>
</dbReference>
<dbReference type="InterPro" id="IPR036236">
    <property type="entry name" value="Znf_C2H2_sf"/>
</dbReference>
<gene>
    <name evidence="10" type="ORF">L9F63_025834</name>
</gene>
<dbReference type="FunFam" id="3.30.160.60:FF:000100">
    <property type="entry name" value="Zinc finger 45-like"/>
    <property type="match status" value="1"/>
</dbReference>
<feature type="domain" description="C2H2-type" evidence="9">
    <location>
        <begin position="119"/>
        <end position="145"/>
    </location>
</feature>
<feature type="domain" description="C2H2-type" evidence="9">
    <location>
        <begin position="174"/>
        <end position="201"/>
    </location>
</feature>
<evidence type="ECO:0000256" key="8">
    <source>
        <dbReference type="PROSITE-ProRule" id="PRU00042"/>
    </source>
</evidence>
<keyword evidence="3" id="KW-0677">Repeat</keyword>
<dbReference type="Pfam" id="PF00096">
    <property type="entry name" value="zf-C2H2"/>
    <property type="match status" value="2"/>
</dbReference>
<proteinExistence type="inferred from homology"/>
<keyword evidence="5" id="KW-0862">Zinc</keyword>
<name>A0AAD8E346_DIPPU</name>
<accession>A0AAD8E346</accession>
<keyword evidence="4 8" id="KW-0863">Zinc-finger</keyword>
<dbReference type="PROSITE" id="PS00028">
    <property type="entry name" value="ZINC_FINGER_C2H2_1"/>
    <property type="match status" value="2"/>
</dbReference>
<sequence>MNNQFSIKSEDHLSEIESRPQVFKVEIKTEVEDGTANLETDYEKFPTLEEIELKDTSYHMKTEIENTDINNETLIGENFEASVDSESKLELSDESPAGLYIPNQCSQQRGENDLTCKQFKCAICNKSFSRKILVRHLRIHSNEKPFKCYICNKSFTQKNDLTRHLPIHFNVKPFSCSICNKLFSQKSSLNMHLRIHNNEKPFNCATCNKSFTQKHHLHVHKCIKNEKSIQKSHLLSS</sequence>
<keyword evidence="7" id="KW-0539">Nucleus</keyword>
<dbReference type="InterPro" id="IPR013087">
    <property type="entry name" value="Znf_C2H2_type"/>
</dbReference>
<reference evidence="10" key="2">
    <citation type="submission" date="2023-05" db="EMBL/GenBank/DDBJ databases">
        <authorList>
            <person name="Fouks B."/>
        </authorList>
    </citation>
    <scope>NUCLEOTIDE SEQUENCE</scope>
    <source>
        <strain evidence="10">Stay&amp;Tobe</strain>
        <tissue evidence="10">Testes</tissue>
    </source>
</reference>
<evidence type="ECO:0000256" key="7">
    <source>
        <dbReference type="ARBA" id="ARBA00023242"/>
    </source>
</evidence>
<feature type="domain" description="C2H2-type" evidence="9">
    <location>
        <begin position="146"/>
        <end position="173"/>
    </location>
</feature>
<organism evidence="10 11">
    <name type="scientific">Diploptera punctata</name>
    <name type="common">Pacific beetle cockroach</name>
    <dbReference type="NCBI Taxonomy" id="6984"/>
    <lineage>
        <taxon>Eukaryota</taxon>
        <taxon>Metazoa</taxon>
        <taxon>Ecdysozoa</taxon>
        <taxon>Arthropoda</taxon>
        <taxon>Hexapoda</taxon>
        <taxon>Insecta</taxon>
        <taxon>Pterygota</taxon>
        <taxon>Neoptera</taxon>
        <taxon>Polyneoptera</taxon>
        <taxon>Dictyoptera</taxon>
        <taxon>Blattodea</taxon>
        <taxon>Blaberoidea</taxon>
        <taxon>Blaberidae</taxon>
        <taxon>Diplopterinae</taxon>
        <taxon>Diploptera</taxon>
    </lineage>
</organism>
<dbReference type="GO" id="GO:0008270">
    <property type="term" value="F:zinc ion binding"/>
    <property type="evidence" value="ECO:0007669"/>
    <property type="project" value="UniProtKB-KW"/>
</dbReference>
<dbReference type="PANTHER" id="PTHR23235">
    <property type="entry name" value="KRUEPPEL-LIKE TRANSCRIPTION FACTOR"/>
    <property type="match status" value="1"/>
</dbReference>
<dbReference type="SUPFAM" id="SSF57667">
    <property type="entry name" value="beta-beta-alpha zinc fingers"/>
    <property type="match status" value="2"/>
</dbReference>
<dbReference type="GO" id="GO:0000981">
    <property type="term" value="F:DNA-binding transcription factor activity, RNA polymerase II-specific"/>
    <property type="evidence" value="ECO:0007669"/>
    <property type="project" value="TreeGrafter"/>
</dbReference>
<evidence type="ECO:0000259" key="9">
    <source>
        <dbReference type="PROSITE" id="PS50157"/>
    </source>
</evidence>
<dbReference type="SMART" id="SM00355">
    <property type="entry name" value="ZnF_C2H2"/>
    <property type="match status" value="3"/>
</dbReference>
<keyword evidence="2" id="KW-0479">Metal-binding</keyword>
<dbReference type="EMBL" id="JASPKZ010010118">
    <property type="protein sequence ID" value="KAJ9575216.1"/>
    <property type="molecule type" value="Genomic_DNA"/>
</dbReference>
<comment type="similarity">
    <text evidence="1">Belongs to the krueppel C2H2-type zinc-finger protein family.</text>
</comment>
<dbReference type="AlphaFoldDB" id="A0AAD8E346"/>
<reference evidence="10" key="1">
    <citation type="journal article" date="2023" name="IScience">
        <title>Live-bearing cockroach genome reveals convergent evolutionary mechanisms linked to viviparity in insects and beyond.</title>
        <authorList>
            <person name="Fouks B."/>
            <person name="Harrison M.C."/>
            <person name="Mikhailova A.A."/>
            <person name="Marchal E."/>
            <person name="English S."/>
            <person name="Carruthers M."/>
            <person name="Jennings E.C."/>
            <person name="Chiamaka E.L."/>
            <person name="Frigard R.A."/>
            <person name="Pippel M."/>
            <person name="Attardo G.M."/>
            <person name="Benoit J.B."/>
            <person name="Bornberg-Bauer E."/>
            <person name="Tobe S.S."/>
        </authorList>
    </citation>
    <scope>NUCLEOTIDE SEQUENCE</scope>
    <source>
        <strain evidence="10">Stay&amp;Tobe</strain>
    </source>
</reference>
<dbReference type="PANTHER" id="PTHR23235:SF142">
    <property type="entry name" value="ZINC FINGER PROTEIN 384"/>
    <property type="match status" value="1"/>
</dbReference>
<evidence type="ECO:0000256" key="1">
    <source>
        <dbReference type="ARBA" id="ARBA00006991"/>
    </source>
</evidence>
<comment type="caution">
    <text evidence="10">The sequence shown here is derived from an EMBL/GenBank/DDBJ whole genome shotgun (WGS) entry which is preliminary data.</text>
</comment>
<evidence type="ECO:0000256" key="2">
    <source>
        <dbReference type="ARBA" id="ARBA00022723"/>
    </source>
</evidence>
<evidence type="ECO:0000256" key="6">
    <source>
        <dbReference type="ARBA" id="ARBA00023125"/>
    </source>
</evidence>
<protein>
    <recommendedName>
        <fullName evidence="9">C2H2-type domain-containing protein</fullName>
    </recommendedName>
</protein>
<feature type="domain" description="C2H2-type" evidence="9">
    <location>
        <begin position="202"/>
        <end position="221"/>
    </location>
</feature>
<dbReference type="FunFam" id="3.30.160.60:FF:000086">
    <property type="entry name" value="transcription factor E4F1 isoform X1"/>
    <property type="match status" value="1"/>
</dbReference>
<keyword evidence="6" id="KW-0238">DNA-binding</keyword>